<proteinExistence type="predicted"/>
<organism evidence="1 2">
    <name type="scientific">Phytophthora palmivora</name>
    <dbReference type="NCBI Taxonomy" id="4796"/>
    <lineage>
        <taxon>Eukaryota</taxon>
        <taxon>Sar</taxon>
        <taxon>Stramenopiles</taxon>
        <taxon>Oomycota</taxon>
        <taxon>Peronosporomycetes</taxon>
        <taxon>Peronosporales</taxon>
        <taxon>Peronosporaceae</taxon>
        <taxon>Phytophthora</taxon>
    </lineage>
</organism>
<dbReference type="AlphaFoldDB" id="A0A2P4X553"/>
<gene>
    <name evidence="1" type="ORF">PHPALM_30481</name>
</gene>
<name>A0A2P4X553_9STRA</name>
<evidence type="ECO:0000313" key="1">
    <source>
        <dbReference type="EMBL" id="POM60640.1"/>
    </source>
</evidence>
<dbReference type="Proteomes" id="UP000237271">
    <property type="component" value="Unassembled WGS sequence"/>
</dbReference>
<reference evidence="1 2" key="1">
    <citation type="journal article" date="2017" name="Genome Biol. Evol.">
        <title>Phytophthora megakarya and P. palmivora, closely related causal agents of cacao black pod rot, underwent increases in genome sizes and gene numbers by different mechanisms.</title>
        <authorList>
            <person name="Ali S.S."/>
            <person name="Shao J."/>
            <person name="Lary D.J."/>
            <person name="Kronmiller B."/>
            <person name="Shen D."/>
            <person name="Strem M.D."/>
            <person name="Amoako-Attah I."/>
            <person name="Akrofi A.Y."/>
            <person name="Begoude B.A."/>
            <person name="Ten Hoopen G.M."/>
            <person name="Coulibaly K."/>
            <person name="Kebe B.I."/>
            <person name="Melnick R.L."/>
            <person name="Guiltinan M.J."/>
            <person name="Tyler B.M."/>
            <person name="Meinhardt L.W."/>
            <person name="Bailey B.A."/>
        </authorList>
    </citation>
    <scope>NUCLEOTIDE SEQUENCE [LARGE SCALE GENOMIC DNA]</scope>
    <source>
        <strain evidence="2">sbr112.9</strain>
    </source>
</reference>
<protein>
    <submittedName>
        <fullName evidence="1">Uncharacterized protein</fullName>
    </submittedName>
</protein>
<dbReference type="EMBL" id="NCKW01016844">
    <property type="protein sequence ID" value="POM60640.1"/>
    <property type="molecule type" value="Genomic_DNA"/>
</dbReference>
<keyword evidence="2" id="KW-1185">Reference proteome</keyword>
<comment type="caution">
    <text evidence="1">The sequence shown here is derived from an EMBL/GenBank/DDBJ whole genome shotgun (WGS) entry which is preliminary data.</text>
</comment>
<evidence type="ECO:0000313" key="2">
    <source>
        <dbReference type="Proteomes" id="UP000237271"/>
    </source>
</evidence>
<sequence length="329" mass="37140">MSHANLRQEYLIGDEFPPPQVYLRDGVPVGEENLVHQHRVSLPEDDTSRSAETLRSSMQTSIQMQLSSTTQENLYQKVVRPIVKSTIGQRDISCNTLDDLVLNGDAFSAILHKFLDQYSPRVKCKAVKTDEVRSTEQPTVDDWTKVLQFKTRGETATLLIYDYGVVITRTQDLDAFRAACIIPEQTDRAGATAEVSLRDIVASLQENCVADVGQLFTGNLNRSTWEALVKRPPPEYITNLLRPSDSSLQERLSNLEGSAKVALDVVWGSMADYQQLRCDWEAFGRRLEEHERNVETHRRIIPGFVQDFAPPSQVPFLTHLNADDIDHAD</sequence>
<dbReference type="OrthoDB" id="92149at2759"/>
<accession>A0A2P4X553</accession>